<dbReference type="Gene3D" id="3.30.420.40">
    <property type="match status" value="1"/>
</dbReference>
<evidence type="ECO:0000313" key="5">
    <source>
        <dbReference type="Proteomes" id="UP000278627"/>
    </source>
</evidence>
<keyword evidence="2" id="KW-0547">Nucleotide-binding</keyword>
<dbReference type="Pfam" id="PF00012">
    <property type="entry name" value="HSP70"/>
    <property type="match status" value="2"/>
</dbReference>
<dbReference type="FunFam" id="3.30.30.30:FF:000001">
    <property type="entry name" value="heat shock 70 kDa protein-like"/>
    <property type="match status" value="1"/>
</dbReference>
<comment type="similarity">
    <text evidence="1">Belongs to the heat shock protein 70 family.</text>
</comment>
<sequence>MHDSLLIDIRLRHAVLQSVKGKWQREWKVILSHFRQDMLHFVWRVENSRELIRIIGKSNAVGFDLGTTYSCVGVFMHGKVEIIANDQDVKRLIGRKSGDPAVQSDMKHWPFKVISANGGKPKVQVEYKGETKIFTAEEISSMVLGKMKETAERFLGHSVKIGFTFFLQLKDKISADDRKKFKDKCNEVIRWLDSNQAEKDEFEHRQKELEALCNPIIIRMYQSADDMHGALIYITRVSDPPELIILAVFTSKVKFRKGKKPLTFLFIPGMPRSVPGDGSQESSPTIEEVE</sequence>
<dbReference type="InterPro" id="IPR043129">
    <property type="entry name" value="ATPase_NBD"/>
</dbReference>
<dbReference type="SUPFAM" id="SSF53067">
    <property type="entry name" value="Actin-like ATPase domain"/>
    <property type="match status" value="1"/>
</dbReference>
<evidence type="ECO:0000313" key="6">
    <source>
        <dbReference type="WBParaSite" id="BPAG_0000788501-mRNA-1"/>
    </source>
</evidence>
<evidence type="ECO:0000256" key="3">
    <source>
        <dbReference type="ARBA" id="ARBA00022840"/>
    </source>
</evidence>
<dbReference type="Gene3D" id="3.30.30.30">
    <property type="match status" value="1"/>
</dbReference>
<keyword evidence="3" id="KW-0067">ATP-binding</keyword>
<protein>
    <submittedName>
        <fullName evidence="6">Heat shock protein 70 family</fullName>
    </submittedName>
</protein>
<proteinExistence type="inferred from homology"/>
<dbReference type="GO" id="GO:0006950">
    <property type="term" value="P:response to stress"/>
    <property type="evidence" value="ECO:0007669"/>
    <property type="project" value="UniProtKB-ARBA"/>
</dbReference>
<dbReference type="AlphaFoldDB" id="A0A0N4TI45"/>
<dbReference type="Proteomes" id="UP000278627">
    <property type="component" value="Unassembled WGS sequence"/>
</dbReference>
<evidence type="ECO:0000256" key="2">
    <source>
        <dbReference type="ARBA" id="ARBA00022741"/>
    </source>
</evidence>
<accession>A0A0N4TI45</accession>
<dbReference type="Gene3D" id="1.20.1270.10">
    <property type="match status" value="1"/>
</dbReference>
<dbReference type="SUPFAM" id="SSF100934">
    <property type="entry name" value="Heat shock protein 70kD (HSP70), C-terminal subdomain"/>
    <property type="match status" value="1"/>
</dbReference>
<dbReference type="FunFam" id="3.30.420.40:FF:000028">
    <property type="entry name" value="heat shock 70 kDa protein-like"/>
    <property type="match status" value="1"/>
</dbReference>
<reference evidence="4 5" key="2">
    <citation type="submission" date="2018-11" db="EMBL/GenBank/DDBJ databases">
        <authorList>
            <consortium name="Pathogen Informatics"/>
        </authorList>
    </citation>
    <scope>NUCLEOTIDE SEQUENCE [LARGE SCALE GENOMIC DNA]</scope>
</reference>
<dbReference type="PANTHER" id="PTHR19375">
    <property type="entry name" value="HEAT SHOCK PROTEIN 70KDA"/>
    <property type="match status" value="1"/>
</dbReference>
<dbReference type="InterPro" id="IPR029048">
    <property type="entry name" value="HSP70_C_sf"/>
</dbReference>
<dbReference type="InterPro" id="IPR013126">
    <property type="entry name" value="Hsp_70_fam"/>
</dbReference>
<dbReference type="EMBL" id="UZAD01013129">
    <property type="protein sequence ID" value="VDN89033.1"/>
    <property type="molecule type" value="Genomic_DNA"/>
</dbReference>
<dbReference type="STRING" id="6280.A0A0N4TI45"/>
<name>A0A0N4TI45_BRUPA</name>
<gene>
    <name evidence="4" type="ORF">BPAG_LOCUS7847</name>
</gene>
<dbReference type="GO" id="GO:0140662">
    <property type="term" value="F:ATP-dependent protein folding chaperone"/>
    <property type="evidence" value="ECO:0007669"/>
    <property type="project" value="InterPro"/>
</dbReference>
<keyword evidence="5" id="KW-1185">Reference proteome</keyword>
<dbReference type="WBParaSite" id="BPAG_0000788501-mRNA-1">
    <property type="protein sequence ID" value="BPAG_0000788501-mRNA-1"/>
    <property type="gene ID" value="BPAG_0000788501"/>
</dbReference>
<organism evidence="6">
    <name type="scientific">Brugia pahangi</name>
    <name type="common">Filarial nematode worm</name>
    <dbReference type="NCBI Taxonomy" id="6280"/>
    <lineage>
        <taxon>Eukaryota</taxon>
        <taxon>Metazoa</taxon>
        <taxon>Ecdysozoa</taxon>
        <taxon>Nematoda</taxon>
        <taxon>Chromadorea</taxon>
        <taxon>Rhabditida</taxon>
        <taxon>Spirurina</taxon>
        <taxon>Spiruromorpha</taxon>
        <taxon>Filarioidea</taxon>
        <taxon>Onchocercidae</taxon>
        <taxon>Brugia</taxon>
    </lineage>
</organism>
<evidence type="ECO:0000256" key="1">
    <source>
        <dbReference type="ARBA" id="ARBA00007381"/>
    </source>
</evidence>
<dbReference type="GO" id="GO:0005524">
    <property type="term" value="F:ATP binding"/>
    <property type="evidence" value="ECO:0007669"/>
    <property type="project" value="UniProtKB-KW"/>
</dbReference>
<reference evidence="6" key="1">
    <citation type="submission" date="2017-02" db="UniProtKB">
        <authorList>
            <consortium name="WormBaseParasite"/>
        </authorList>
    </citation>
    <scope>IDENTIFICATION</scope>
</reference>
<evidence type="ECO:0000313" key="4">
    <source>
        <dbReference type="EMBL" id="VDN89033.1"/>
    </source>
</evidence>